<evidence type="ECO:0000313" key="1">
    <source>
        <dbReference type="EMBL" id="SVD24806.1"/>
    </source>
</evidence>
<name>A0A382TRU2_9ZZZZ</name>
<proteinExistence type="predicted"/>
<gene>
    <name evidence="1" type="ORF">METZ01_LOCUS377660</name>
</gene>
<accession>A0A382TRU2</accession>
<protein>
    <submittedName>
        <fullName evidence="1">Uncharacterized protein</fullName>
    </submittedName>
</protein>
<reference evidence="1" key="1">
    <citation type="submission" date="2018-05" db="EMBL/GenBank/DDBJ databases">
        <authorList>
            <person name="Lanie J.A."/>
            <person name="Ng W.-L."/>
            <person name="Kazmierczak K.M."/>
            <person name="Andrzejewski T.M."/>
            <person name="Davidsen T.M."/>
            <person name="Wayne K.J."/>
            <person name="Tettelin H."/>
            <person name="Glass J.I."/>
            <person name="Rusch D."/>
            <person name="Podicherti R."/>
            <person name="Tsui H.-C.T."/>
            <person name="Winkler M.E."/>
        </authorList>
    </citation>
    <scope>NUCLEOTIDE SEQUENCE</scope>
</reference>
<organism evidence="1">
    <name type="scientific">marine metagenome</name>
    <dbReference type="NCBI Taxonomy" id="408172"/>
    <lineage>
        <taxon>unclassified sequences</taxon>
        <taxon>metagenomes</taxon>
        <taxon>ecological metagenomes</taxon>
    </lineage>
</organism>
<dbReference type="EMBL" id="UINC01138699">
    <property type="protein sequence ID" value="SVD24806.1"/>
    <property type="molecule type" value="Genomic_DNA"/>
</dbReference>
<sequence>MSKLANIIQQYMLPDHVLMDIREDGHYNMIRVIVDSEFPLTLDQTTDLTRRLRNS</sequence>
<feature type="non-terminal residue" evidence="1">
    <location>
        <position position="55"/>
    </location>
</feature>
<dbReference type="AlphaFoldDB" id="A0A382TRU2"/>